<name>A0A922LZX9_SPOEX</name>
<reference evidence="6" key="1">
    <citation type="journal article" date="2021" name="G3 (Bethesda)">
        <title>Genome and transcriptome analysis of the beet armyworm Spodoptera exigua reveals targets for pest control. .</title>
        <authorList>
            <person name="Simon S."/>
            <person name="Breeschoten T."/>
            <person name="Jansen H.J."/>
            <person name="Dirks R.P."/>
            <person name="Schranz M.E."/>
            <person name="Ros V.I.D."/>
        </authorList>
    </citation>
    <scope>NUCLEOTIDE SEQUENCE</scope>
    <source>
        <strain evidence="6">TB_SE_WUR_2020</strain>
    </source>
</reference>
<evidence type="ECO:0000256" key="2">
    <source>
        <dbReference type="ARBA" id="ARBA00022723"/>
    </source>
</evidence>
<dbReference type="InterPro" id="IPR052035">
    <property type="entry name" value="ZnF_BED_domain_contain"/>
</dbReference>
<sequence>MVSRPHISENVIPDIYCHVKTKIKELLQELPHIFVTTDLWTSDASAFVNDFISLTAHGINNNFELKNYCLAVFPFEGERHSGENIAENLRQLFQDWGIDEQVRAVVTDNAPNMGLAVTQVVKSLLKCKNLIMFLVMCSSRMSSHAGILPFRHLGDFLNSCSSVAVQASLPHVKCKTELATEEWVLMEQVVSALTYFEEATKSVSQESACLSDAIPLINSLRRVLERIKNTTAMDDNAYSPEYNAFILNLIAGINDRFDYLETDETFILATALDPRYKLRTFTLQSTSVNASA</sequence>
<protein>
    <recommendedName>
        <fullName evidence="8">Transposase</fullName>
    </recommendedName>
</protein>
<dbReference type="GO" id="GO:0008270">
    <property type="term" value="F:zinc ion binding"/>
    <property type="evidence" value="ECO:0007669"/>
    <property type="project" value="UniProtKB-KW"/>
</dbReference>
<dbReference type="EMBL" id="JACEFF010000943">
    <property type="protein sequence ID" value="KAH9627671.1"/>
    <property type="molecule type" value="Genomic_DNA"/>
</dbReference>
<dbReference type="PANTHER" id="PTHR46481">
    <property type="entry name" value="ZINC FINGER BED DOMAIN-CONTAINING PROTEIN 4"/>
    <property type="match status" value="1"/>
</dbReference>
<keyword evidence="2" id="KW-0479">Metal-binding</keyword>
<accession>A0A922LZX9</accession>
<comment type="subcellular location">
    <subcellularLocation>
        <location evidence="1">Nucleus</location>
    </subcellularLocation>
</comment>
<dbReference type="AlphaFoldDB" id="A0A922LZX9"/>
<keyword evidence="4" id="KW-0862">Zinc</keyword>
<evidence type="ECO:0000256" key="3">
    <source>
        <dbReference type="ARBA" id="ARBA00022771"/>
    </source>
</evidence>
<keyword evidence="3" id="KW-0863">Zinc-finger</keyword>
<proteinExistence type="predicted"/>
<dbReference type="InterPro" id="IPR012337">
    <property type="entry name" value="RNaseH-like_sf"/>
</dbReference>
<evidence type="ECO:0000313" key="6">
    <source>
        <dbReference type="EMBL" id="KAH9627671.1"/>
    </source>
</evidence>
<evidence type="ECO:0000256" key="1">
    <source>
        <dbReference type="ARBA" id="ARBA00004123"/>
    </source>
</evidence>
<keyword evidence="5" id="KW-0539">Nucleus</keyword>
<dbReference type="GO" id="GO:0005634">
    <property type="term" value="C:nucleus"/>
    <property type="evidence" value="ECO:0007669"/>
    <property type="project" value="UniProtKB-SubCell"/>
</dbReference>
<evidence type="ECO:0000313" key="7">
    <source>
        <dbReference type="Proteomes" id="UP000814243"/>
    </source>
</evidence>
<dbReference type="SUPFAM" id="SSF53098">
    <property type="entry name" value="Ribonuclease H-like"/>
    <property type="match status" value="1"/>
</dbReference>
<dbReference type="Proteomes" id="UP000814243">
    <property type="component" value="Unassembled WGS sequence"/>
</dbReference>
<comment type="caution">
    <text evidence="6">The sequence shown here is derived from an EMBL/GenBank/DDBJ whole genome shotgun (WGS) entry which is preliminary data.</text>
</comment>
<gene>
    <name evidence="6" type="ORF">HF086_016404</name>
</gene>
<evidence type="ECO:0008006" key="8">
    <source>
        <dbReference type="Google" id="ProtNLM"/>
    </source>
</evidence>
<dbReference type="PANTHER" id="PTHR46481:SF10">
    <property type="entry name" value="ZINC FINGER BED DOMAIN-CONTAINING PROTEIN 39"/>
    <property type="match status" value="1"/>
</dbReference>
<organism evidence="6 7">
    <name type="scientific">Spodoptera exigua</name>
    <name type="common">Beet armyworm</name>
    <name type="synonym">Noctua fulgens</name>
    <dbReference type="NCBI Taxonomy" id="7107"/>
    <lineage>
        <taxon>Eukaryota</taxon>
        <taxon>Metazoa</taxon>
        <taxon>Ecdysozoa</taxon>
        <taxon>Arthropoda</taxon>
        <taxon>Hexapoda</taxon>
        <taxon>Insecta</taxon>
        <taxon>Pterygota</taxon>
        <taxon>Neoptera</taxon>
        <taxon>Endopterygota</taxon>
        <taxon>Lepidoptera</taxon>
        <taxon>Glossata</taxon>
        <taxon>Ditrysia</taxon>
        <taxon>Noctuoidea</taxon>
        <taxon>Noctuidae</taxon>
        <taxon>Amphipyrinae</taxon>
        <taxon>Spodoptera</taxon>
    </lineage>
</organism>
<evidence type="ECO:0000256" key="4">
    <source>
        <dbReference type="ARBA" id="ARBA00022833"/>
    </source>
</evidence>
<evidence type="ECO:0000256" key="5">
    <source>
        <dbReference type="ARBA" id="ARBA00023242"/>
    </source>
</evidence>